<evidence type="ECO:0000313" key="2">
    <source>
        <dbReference type="EMBL" id="CAE6451159.1"/>
    </source>
</evidence>
<comment type="caution">
    <text evidence="2">The sequence shown here is derived from an EMBL/GenBank/DDBJ whole genome shotgun (WGS) entry which is preliminary data.</text>
</comment>
<keyword evidence="1" id="KW-1133">Transmembrane helix</keyword>
<evidence type="ECO:0000256" key="1">
    <source>
        <dbReference type="SAM" id="Phobius"/>
    </source>
</evidence>
<evidence type="ECO:0000313" key="3">
    <source>
        <dbReference type="Proteomes" id="UP000663888"/>
    </source>
</evidence>
<dbReference type="Proteomes" id="UP000663888">
    <property type="component" value="Unassembled WGS sequence"/>
</dbReference>
<name>A0A8H3GHW5_9AGAM</name>
<gene>
    <name evidence="2" type="ORF">RDB_LOCUS69310</name>
</gene>
<organism evidence="2 3">
    <name type="scientific">Rhizoctonia solani</name>
    <dbReference type="NCBI Taxonomy" id="456999"/>
    <lineage>
        <taxon>Eukaryota</taxon>
        <taxon>Fungi</taxon>
        <taxon>Dikarya</taxon>
        <taxon>Basidiomycota</taxon>
        <taxon>Agaricomycotina</taxon>
        <taxon>Agaricomycetes</taxon>
        <taxon>Cantharellales</taxon>
        <taxon>Ceratobasidiaceae</taxon>
        <taxon>Rhizoctonia</taxon>
    </lineage>
</organism>
<feature type="transmembrane region" description="Helical" evidence="1">
    <location>
        <begin position="59"/>
        <end position="82"/>
    </location>
</feature>
<keyword evidence="1" id="KW-0812">Transmembrane</keyword>
<reference evidence="2" key="1">
    <citation type="submission" date="2021-01" db="EMBL/GenBank/DDBJ databases">
        <authorList>
            <person name="Kaushik A."/>
        </authorList>
    </citation>
    <scope>NUCLEOTIDE SEQUENCE</scope>
    <source>
        <strain evidence="2">AG4-R118</strain>
    </source>
</reference>
<proteinExistence type="predicted"/>
<protein>
    <recommendedName>
        <fullName evidence="4">Transmembrane protein</fullName>
    </recommendedName>
</protein>
<sequence length="249" mass="26084">MKKEIMVPQRSQGRLMMFEFHPSVGLRVGWLSVDLLSQQSRTSVPLTQHPIFTLTMSSFLRFAGAAAIVLSLGLFASALPLLSVNAKIQAVVGVDAVCAVFHKLVVDLAIEAKIKALLACATIAELEVAVKALVAVLKICADDLLKVGAGVVVAADAKLSIIACVCSIITLLVQVLVQVCLKFGVAATASLCAQIDVCLRLLLVNLGICITGIVELIVKALATVIVTLCAQVKLDLCVALFAKVAGVVV</sequence>
<keyword evidence="1" id="KW-0472">Membrane</keyword>
<accession>A0A8H3GHW5</accession>
<dbReference type="AlphaFoldDB" id="A0A8H3GHW5"/>
<dbReference type="EMBL" id="CAJMWX010001040">
    <property type="protein sequence ID" value="CAE6451159.1"/>
    <property type="molecule type" value="Genomic_DNA"/>
</dbReference>
<feature type="transmembrane region" description="Helical" evidence="1">
    <location>
        <begin position="202"/>
        <end position="228"/>
    </location>
</feature>
<evidence type="ECO:0008006" key="4">
    <source>
        <dbReference type="Google" id="ProtNLM"/>
    </source>
</evidence>
<feature type="transmembrane region" description="Helical" evidence="1">
    <location>
        <begin position="159"/>
        <end position="181"/>
    </location>
</feature>